<keyword evidence="5 6" id="KW-0560">Oxidoreductase</keyword>
<accession>A0A9Q2PA65</accession>
<dbReference type="AlphaFoldDB" id="A0A9Q2PA65"/>
<dbReference type="PANTHER" id="PTHR43884:SF12">
    <property type="entry name" value="ISOVALERYL-COA DEHYDROGENASE, MITOCHONDRIAL-RELATED"/>
    <property type="match status" value="1"/>
</dbReference>
<dbReference type="InterPro" id="IPR009100">
    <property type="entry name" value="AcylCoA_DH/oxidase_NM_dom_sf"/>
</dbReference>
<dbReference type="PIRSF" id="PIRSF016578">
    <property type="entry name" value="HsaA"/>
    <property type="match status" value="1"/>
</dbReference>
<keyword evidence="13" id="KW-1185">Reference proteome</keyword>
<dbReference type="Pfam" id="PF00441">
    <property type="entry name" value="Acyl-CoA_dh_1"/>
    <property type="match status" value="1"/>
</dbReference>
<evidence type="ECO:0000256" key="6">
    <source>
        <dbReference type="RuleBase" id="RU362125"/>
    </source>
</evidence>
<dbReference type="GO" id="GO:0003995">
    <property type="term" value="F:acyl-CoA dehydrogenase activity"/>
    <property type="evidence" value="ECO:0007669"/>
    <property type="project" value="InterPro"/>
</dbReference>
<dbReference type="InterPro" id="IPR009075">
    <property type="entry name" value="AcylCo_DH/oxidase_C"/>
</dbReference>
<dbReference type="EMBL" id="JAFBXE010000004">
    <property type="protein sequence ID" value="MBM2412087.1"/>
    <property type="molecule type" value="Genomic_DNA"/>
</dbReference>
<dbReference type="Pfam" id="PF02771">
    <property type="entry name" value="Acyl-CoA_dh_N"/>
    <property type="match status" value="1"/>
</dbReference>
<evidence type="ECO:0000256" key="4">
    <source>
        <dbReference type="ARBA" id="ARBA00022827"/>
    </source>
</evidence>
<evidence type="ECO:0000259" key="7">
    <source>
        <dbReference type="Pfam" id="PF00441"/>
    </source>
</evidence>
<keyword evidence="4 6" id="KW-0274">FAD</keyword>
<dbReference type="InterPro" id="IPR037069">
    <property type="entry name" value="AcylCoA_DH/ox_N_sf"/>
</dbReference>
<dbReference type="InterPro" id="IPR006091">
    <property type="entry name" value="Acyl-CoA_Oxase/DH_mid-dom"/>
</dbReference>
<dbReference type="FunFam" id="1.20.140.10:FF:000001">
    <property type="entry name" value="Acyl-CoA dehydrogenase"/>
    <property type="match status" value="1"/>
</dbReference>
<dbReference type="EMBL" id="JAFBXF010000004">
    <property type="protein sequence ID" value="MBM2416755.1"/>
    <property type="molecule type" value="Genomic_DNA"/>
</dbReference>
<dbReference type="Proteomes" id="UP000809440">
    <property type="component" value="Unassembled WGS sequence"/>
</dbReference>
<evidence type="ECO:0000256" key="2">
    <source>
        <dbReference type="ARBA" id="ARBA00009347"/>
    </source>
</evidence>
<evidence type="ECO:0000256" key="1">
    <source>
        <dbReference type="ARBA" id="ARBA00001974"/>
    </source>
</evidence>
<comment type="cofactor">
    <cofactor evidence="1 6">
        <name>FAD</name>
        <dbReference type="ChEBI" id="CHEBI:57692"/>
    </cofactor>
</comment>
<evidence type="ECO:0000259" key="9">
    <source>
        <dbReference type="Pfam" id="PF02771"/>
    </source>
</evidence>
<comment type="caution">
    <text evidence="10">The sequence shown here is derived from an EMBL/GenBank/DDBJ whole genome shotgun (WGS) entry which is preliminary data.</text>
</comment>
<dbReference type="PANTHER" id="PTHR43884">
    <property type="entry name" value="ACYL-COA DEHYDROGENASE"/>
    <property type="match status" value="1"/>
</dbReference>
<feature type="domain" description="Acyl-CoA dehydrogenase/oxidase N-terminal" evidence="9">
    <location>
        <begin position="11"/>
        <end position="122"/>
    </location>
</feature>
<keyword evidence="3 6" id="KW-0285">Flavoprotein</keyword>
<dbReference type="GO" id="GO:0050660">
    <property type="term" value="F:flavin adenine dinucleotide binding"/>
    <property type="evidence" value="ECO:0007669"/>
    <property type="project" value="InterPro"/>
</dbReference>
<dbReference type="PROSITE" id="PS00072">
    <property type="entry name" value="ACYL_COA_DH_1"/>
    <property type="match status" value="1"/>
</dbReference>
<dbReference type="SUPFAM" id="SSF56645">
    <property type="entry name" value="Acyl-CoA dehydrogenase NM domain-like"/>
    <property type="match status" value="1"/>
</dbReference>
<evidence type="ECO:0000313" key="13">
    <source>
        <dbReference type="Proteomes" id="UP000809440"/>
    </source>
</evidence>
<feature type="domain" description="Acyl-CoA oxidase/dehydrogenase middle" evidence="8">
    <location>
        <begin position="126"/>
        <end position="222"/>
    </location>
</feature>
<gene>
    <name evidence="10" type="ORF">JQX41_07235</name>
    <name evidence="11" type="ORF">JQX48_07240</name>
</gene>
<dbReference type="Pfam" id="PF02770">
    <property type="entry name" value="Acyl-CoA_dh_M"/>
    <property type="match status" value="1"/>
</dbReference>
<feature type="domain" description="Acyl-CoA dehydrogenase/oxidase C-terminal" evidence="7">
    <location>
        <begin position="235"/>
        <end position="383"/>
    </location>
</feature>
<dbReference type="InterPro" id="IPR006089">
    <property type="entry name" value="Acyl-CoA_DH_CS"/>
</dbReference>
<evidence type="ECO:0000259" key="8">
    <source>
        <dbReference type="Pfam" id="PF02770"/>
    </source>
</evidence>
<organism evidence="10 12">
    <name type="scientific">Marivita cryptomonadis</name>
    <dbReference type="NCBI Taxonomy" id="505252"/>
    <lineage>
        <taxon>Bacteria</taxon>
        <taxon>Pseudomonadati</taxon>
        <taxon>Pseudomonadota</taxon>
        <taxon>Alphaproteobacteria</taxon>
        <taxon>Rhodobacterales</taxon>
        <taxon>Roseobacteraceae</taxon>
        <taxon>Marivita</taxon>
    </lineage>
</organism>
<dbReference type="InterPro" id="IPR046373">
    <property type="entry name" value="Acyl-CoA_Oxase/DH_mid-dom_sf"/>
</dbReference>
<dbReference type="FunFam" id="1.10.540.10:FF:000026">
    <property type="entry name" value="Acyl-CoA dehydrogenase medium chain"/>
    <property type="match status" value="1"/>
</dbReference>
<evidence type="ECO:0000313" key="11">
    <source>
        <dbReference type="EMBL" id="MBM2416755.1"/>
    </source>
</evidence>
<dbReference type="InterPro" id="IPR036250">
    <property type="entry name" value="AcylCo_DH-like_C"/>
</dbReference>
<reference evidence="10 13" key="1">
    <citation type="submission" date="2021-01" db="EMBL/GenBank/DDBJ databases">
        <title>Diatom-associated Roseobacters Show Island Model of Population Structure.</title>
        <authorList>
            <person name="Qu L."/>
            <person name="Feng X."/>
            <person name="Chen Y."/>
            <person name="Li L."/>
            <person name="Wang X."/>
            <person name="Hu Z."/>
            <person name="Wang H."/>
            <person name="Luo H."/>
        </authorList>
    </citation>
    <scope>NUCLEOTIDE SEQUENCE</scope>
    <source>
        <strain evidence="11 13">CC28-63</strain>
        <strain evidence="10">CC28-69</strain>
    </source>
</reference>
<dbReference type="SUPFAM" id="SSF47203">
    <property type="entry name" value="Acyl-CoA dehydrogenase C-terminal domain-like"/>
    <property type="match status" value="1"/>
</dbReference>
<protein>
    <submittedName>
        <fullName evidence="10">Acyl-CoA dehydrogenase family protein</fullName>
    </submittedName>
</protein>
<dbReference type="Gene3D" id="1.10.540.10">
    <property type="entry name" value="Acyl-CoA dehydrogenase/oxidase, N-terminal domain"/>
    <property type="match status" value="1"/>
</dbReference>
<dbReference type="Gene3D" id="2.40.110.10">
    <property type="entry name" value="Butyryl-CoA Dehydrogenase, subunit A, domain 2"/>
    <property type="match status" value="1"/>
</dbReference>
<evidence type="ECO:0000256" key="5">
    <source>
        <dbReference type="ARBA" id="ARBA00023002"/>
    </source>
</evidence>
<evidence type="ECO:0000256" key="3">
    <source>
        <dbReference type="ARBA" id="ARBA00022630"/>
    </source>
</evidence>
<comment type="similarity">
    <text evidence="2 6">Belongs to the acyl-CoA dehydrogenase family.</text>
</comment>
<dbReference type="Gene3D" id="1.20.140.10">
    <property type="entry name" value="Butyryl-CoA Dehydrogenase, subunit A, domain 3"/>
    <property type="match status" value="1"/>
</dbReference>
<sequence>MGGAMRSNWMTDEHEMLAEMTAKFIETEWQPLYDKWRKQGQMDRETWQQAGELGLLCPSVPEEYGGVGGDFGHEAVILMEAGRANLASWGHGIHSGIVAHYVLAYGTEEQKKRWLPKMVTGELVGALAMTEPSGGSDVQGIKTRAVKDGNAYRLSGQKTFITNGQHANLIIVAAKTDPSLGSKGTSLVVVETDGAEGFQRGRNLEKIGCHAADTSELFFDNVEIAPENLLGGEEGQGFYQMMKQLPQERLIIGCGAVGAMEGAVARTIAYCKEREAFGGPLTQFQNTRFKLAECQTKTTVARAFLDNCMEEHLRGELTVEKAAMAKYWLSDTQGEVLDECVQLHGGYGYMQEYAVAEMWADARVQRIYGGTNEIMKELIARAL</sequence>
<evidence type="ECO:0000313" key="10">
    <source>
        <dbReference type="EMBL" id="MBM2412087.1"/>
    </source>
</evidence>
<proteinExistence type="inferred from homology"/>
<evidence type="ECO:0000313" key="12">
    <source>
        <dbReference type="Proteomes" id="UP000755667"/>
    </source>
</evidence>
<name>A0A9Q2PA65_9RHOB</name>
<dbReference type="InterPro" id="IPR013786">
    <property type="entry name" value="AcylCoA_DH/ox_N"/>
</dbReference>
<dbReference type="Proteomes" id="UP000755667">
    <property type="component" value="Unassembled WGS sequence"/>
</dbReference>
<dbReference type="FunFam" id="2.40.110.10:FF:000002">
    <property type="entry name" value="Acyl-CoA dehydrogenase fadE12"/>
    <property type="match status" value="1"/>
</dbReference>